<dbReference type="EMBL" id="WBNF01000203">
    <property type="protein sequence ID" value="NXD54729.1"/>
    <property type="molecule type" value="Genomic_DNA"/>
</dbReference>
<protein>
    <submittedName>
        <fullName evidence="5">TTC12 protein</fullName>
    </submittedName>
</protein>
<evidence type="ECO:0000256" key="2">
    <source>
        <dbReference type="ARBA" id="ARBA00022803"/>
    </source>
</evidence>
<comment type="caution">
    <text evidence="5">The sequence shown here is derived from an EMBL/GenBank/DDBJ whole genome shotgun (WGS) entry which is preliminary data.</text>
</comment>
<evidence type="ECO:0000256" key="4">
    <source>
        <dbReference type="SAM" id="MobiDB-lite"/>
    </source>
</evidence>
<feature type="non-terminal residue" evidence="5">
    <location>
        <position position="684"/>
    </location>
</feature>
<dbReference type="Pfam" id="PF07719">
    <property type="entry name" value="TPR_2"/>
    <property type="match status" value="1"/>
</dbReference>
<feature type="compositionally biased region" description="Polar residues" evidence="4">
    <location>
        <begin position="1"/>
        <end position="13"/>
    </location>
</feature>
<evidence type="ECO:0000313" key="5">
    <source>
        <dbReference type="EMBL" id="NXD54729.1"/>
    </source>
</evidence>
<feature type="non-terminal residue" evidence="5">
    <location>
        <position position="1"/>
    </location>
</feature>
<evidence type="ECO:0000256" key="3">
    <source>
        <dbReference type="PROSITE-ProRule" id="PRU00339"/>
    </source>
</evidence>
<dbReference type="SUPFAM" id="SSF48452">
    <property type="entry name" value="TPR-like"/>
    <property type="match status" value="1"/>
</dbReference>
<dbReference type="InterPro" id="IPR019734">
    <property type="entry name" value="TPR_rpt"/>
</dbReference>
<feature type="region of interest" description="Disordered" evidence="4">
    <location>
        <begin position="1"/>
        <end position="43"/>
    </location>
</feature>
<sequence>LANLLQGLNSSDSAVKEEAIAETEKRLREEGASREEEEESRTTVNRTVINTSVRAFPSEIKAGHSSGAFLAALEKDAKERAQRRKKNEQLANALKEKGNEAFREGDFALAIRRYTEGLQKLKDKQELYTNRAQAYLKLHEYEKAISDCEWALKCNKNCLKAYFLMGKAHLALQHFSESRHCYEKMLQIDPQKENLFKDCVNEANLEEKRVRDEERAAREVQAGNAAALSIQELLQRINTPGQDILYYTAGIRLLAEALNNCTGQTLFRTNNGFSILGNEPVRGAFCAERKSPAEVELCVSLLLLWQAACAGNEENQRLLLAQPEVSAQLPELLSSGTHEIQRETLALICLCSENESSRRLLARQELSSRWLQVLMAFVRNTDEEADGAMSILSDLIVADRFQTEHQVLLSRALLTELMVGMMQVNPAGTALTVGMVGSLCADAEVRAQLARSRECWQACLDECSDGSSPENSQCVLAVLGLMMNLLLESNDTIQDFAVPISGRCLALLSHQDGRIVTRATGVLSRALPASPSAVEEVVKGGVVKKMLKFLKVAGQLTSSYAIKTLSICTKSSRQAQEELVKWDKRFQVLLKLLESDNELIVGNAAFCLSQCLLIPGAATSLLDSNVVLLLLRQAGGDAQRTSVQENSAIALGRLCKAEPRHIPQLRKLNGFSILNSSMKYVHSS</sequence>
<dbReference type="Gene3D" id="1.25.40.10">
    <property type="entry name" value="Tetratricopeptide repeat domain"/>
    <property type="match status" value="1"/>
</dbReference>
<keyword evidence="1" id="KW-0677">Repeat</keyword>
<accession>A0A851WSZ7</accession>
<dbReference type="PANTHER" id="PTHR46540">
    <property type="entry name" value="TETRATRICOPEPTIDE REPEAT PROTEIN 12"/>
    <property type="match status" value="1"/>
</dbReference>
<feature type="compositionally biased region" description="Basic and acidic residues" evidence="4">
    <location>
        <begin position="14"/>
        <end position="34"/>
    </location>
</feature>
<dbReference type="AlphaFoldDB" id="A0A851WSZ7"/>
<proteinExistence type="predicted"/>
<dbReference type="GO" id="GO:0005737">
    <property type="term" value="C:cytoplasm"/>
    <property type="evidence" value="ECO:0007669"/>
    <property type="project" value="TreeGrafter"/>
</dbReference>
<dbReference type="InterPro" id="IPR016024">
    <property type="entry name" value="ARM-type_fold"/>
</dbReference>
<dbReference type="GO" id="GO:0070286">
    <property type="term" value="P:axonemal dynein complex assembly"/>
    <property type="evidence" value="ECO:0007669"/>
    <property type="project" value="TreeGrafter"/>
</dbReference>
<dbReference type="GO" id="GO:0007288">
    <property type="term" value="P:sperm axoneme assembly"/>
    <property type="evidence" value="ECO:0007669"/>
    <property type="project" value="TreeGrafter"/>
</dbReference>
<dbReference type="Gene3D" id="1.25.10.10">
    <property type="entry name" value="Leucine-rich Repeat Variant"/>
    <property type="match status" value="1"/>
</dbReference>
<dbReference type="SUPFAM" id="SSF48371">
    <property type="entry name" value="ARM repeat"/>
    <property type="match status" value="1"/>
</dbReference>
<dbReference type="GO" id="GO:0005813">
    <property type="term" value="C:centrosome"/>
    <property type="evidence" value="ECO:0007669"/>
    <property type="project" value="TreeGrafter"/>
</dbReference>
<gene>
    <name evidence="5" type="primary">Ttc12</name>
    <name evidence="5" type="ORF">CORMON_R00787</name>
</gene>
<organism evidence="5 6">
    <name type="scientific">Corvus moneduloides</name>
    <name type="common">New Caledonian crow</name>
    <dbReference type="NCBI Taxonomy" id="1196302"/>
    <lineage>
        <taxon>Eukaryota</taxon>
        <taxon>Metazoa</taxon>
        <taxon>Chordata</taxon>
        <taxon>Craniata</taxon>
        <taxon>Vertebrata</taxon>
        <taxon>Euteleostomi</taxon>
        <taxon>Archelosauria</taxon>
        <taxon>Archosauria</taxon>
        <taxon>Dinosauria</taxon>
        <taxon>Saurischia</taxon>
        <taxon>Theropoda</taxon>
        <taxon>Coelurosauria</taxon>
        <taxon>Aves</taxon>
        <taxon>Neognathae</taxon>
        <taxon>Neoaves</taxon>
        <taxon>Telluraves</taxon>
        <taxon>Australaves</taxon>
        <taxon>Passeriformes</taxon>
        <taxon>Corvoidea</taxon>
        <taxon>Corvidae</taxon>
        <taxon>Corvus</taxon>
    </lineage>
</organism>
<feature type="repeat" description="TPR" evidence="3">
    <location>
        <begin position="159"/>
        <end position="192"/>
    </location>
</feature>
<dbReference type="PROSITE" id="PS50005">
    <property type="entry name" value="TPR"/>
    <property type="match status" value="1"/>
</dbReference>
<dbReference type="Pfam" id="PF00515">
    <property type="entry name" value="TPR_1"/>
    <property type="match status" value="1"/>
</dbReference>
<dbReference type="PANTHER" id="PTHR46540:SF1">
    <property type="entry name" value="TETRATRICOPEPTIDE REPEAT PROTEIN 12"/>
    <property type="match status" value="1"/>
</dbReference>
<name>A0A851WSZ7_CORMO</name>
<dbReference type="SMART" id="SM00028">
    <property type="entry name" value="TPR"/>
    <property type="match status" value="3"/>
</dbReference>
<dbReference type="Proteomes" id="UP000603793">
    <property type="component" value="Unassembled WGS sequence"/>
</dbReference>
<reference evidence="5" key="1">
    <citation type="submission" date="2019-09" db="EMBL/GenBank/DDBJ databases">
        <title>Bird 10,000 Genomes (B10K) Project - Family phase.</title>
        <authorList>
            <person name="Zhang G."/>
        </authorList>
    </citation>
    <scope>NUCLEOTIDE SEQUENCE</scope>
    <source>
        <strain evidence="5">OUT-0060</strain>
        <tissue evidence="5">Blood</tissue>
    </source>
</reference>
<dbReference type="InterPro" id="IPR011990">
    <property type="entry name" value="TPR-like_helical_dom_sf"/>
</dbReference>
<keyword evidence="2 3" id="KW-0802">TPR repeat</keyword>
<dbReference type="InterPro" id="IPR011989">
    <property type="entry name" value="ARM-like"/>
</dbReference>
<evidence type="ECO:0000256" key="1">
    <source>
        <dbReference type="ARBA" id="ARBA00022737"/>
    </source>
</evidence>
<dbReference type="InterPro" id="IPR013105">
    <property type="entry name" value="TPR_2"/>
</dbReference>
<evidence type="ECO:0000313" key="6">
    <source>
        <dbReference type="Proteomes" id="UP000603793"/>
    </source>
</evidence>
<dbReference type="InterPro" id="IPR043195">
    <property type="entry name" value="TTC12"/>
</dbReference>